<accession>A0A8K0H1A5</accession>
<evidence type="ECO:0000313" key="1">
    <source>
        <dbReference type="EMBL" id="KAF3443775.1"/>
    </source>
</evidence>
<gene>
    <name evidence="1" type="ORF">FNV43_RR13465</name>
</gene>
<sequence length="145" mass="16399">MEKTQIQKRLKEVDVGFDFVLPGPGGPEALVLLLDGDEHARRGVAGRSGESVVGFGRATRWDAGFRCFEEEYDEDQGPNGYGGVRDPVKEFPNVSVHFSNFNFQRKSRKLSSIVAYRILKRIEFVDDDNGALRRDTAVVLFYLWV</sequence>
<proteinExistence type="predicted"/>
<reference evidence="1" key="1">
    <citation type="submission" date="2020-03" db="EMBL/GenBank/DDBJ databases">
        <title>A high-quality chromosome-level genome assembly of a woody plant with both climbing and erect habits, Rhamnella rubrinervis.</title>
        <authorList>
            <person name="Lu Z."/>
            <person name="Yang Y."/>
            <person name="Zhu X."/>
            <person name="Sun Y."/>
        </authorList>
    </citation>
    <scope>NUCLEOTIDE SEQUENCE</scope>
    <source>
        <strain evidence="1">BYM</strain>
        <tissue evidence="1">Leaf</tissue>
    </source>
</reference>
<keyword evidence="2" id="KW-1185">Reference proteome</keyword>
<name>A0A8K0H1A5_9ROSA</name>
<dbReference type="EMBL" id="VOIH02000006">
    <property type="protein sequence ID" value="KAF3443775.1"/>
    <property type="molecule type" value="Genomic_DNA"/>
</dbReference>
<dbReference type="AlphaFoldDB" id="A0A8K0H1A5"/>
<organism evidence="1 2">
    <name type="scientific">Rhamnella rubrinervis</name>
    <dbReference type="NCBI Taxonomy" id="2594499"/>
    <lineage>
        <taxon>Eukaryota</taxon>
        <taxon>Viridiplantae</taxon>
        <taxon>Streptophyta</taxon>
        <taxon>Embryophyta</taxon>
        <taxon>Tracheophyta</taxon>
        <taxon>Spermatophyta</taxon>
        <taxon>Magnoliopsida</taxon>
        <taxon>eudicotyledons</taxon>
        <taxon>Gunneridae</taxon>
        <taxon>Pentapetalae</taxon>
        <taxon>rosids</taxon>
        <taxon>fabids</taxon>
        <taxon>Rosales</taxon>
        <taxon>Rhamnaceae</taxon>
        <taxon>rhamnoid group</taxon>
        <taxon>Rhamneae</taxon>
        <taxon>Rhamnella</taxon>
    </lineage>
</organism>
<dbReference type="Proteomes" id="UP000796880">
    <property type="component" value="Unassembled WGS sequence"/>
</dbReference>
<protein>
    <submittedName>
        <fullName evidence="1">Uncharacterized protein</fullName>
    </submittedName>
</protein>
<comment type="caution">
    <text evidence="1">The sequence shown here is derived from an EMBL/GenBank/DDBJ whole genome shotgun (WGS) entry which is preliminary data.</text>
</comment>
<evidence type="ECO:0000313" key="2">
    <source>
        <dbReference type="Proteomes" id="UP000796880"/>
    </source>
</evidence>